<dbReference type="InterPro" id="IPR038221">
    <property type="entry name" value="YidC_periplasmic_sf"/>
</dbReference>
<feature type="transmembrane region" description="Helical" evidence="13">
    <location>
        <begin position="431"/>
        <end position="452"/>
    </location>
</feature>
<feature type="transmembrane region" description="Helical" evidence="13">
    <location>
        <begin position="7"/>
        <end position="23"/>
    </location>
</feature>
<evidence type="ECO:0000256" key="9">
    <source>
        <dbReference type="ARBA" id="ARBA00023136"/>
    </source>
</evidence>
<dbReference type="HAMAP" id="MF_01810">
    <property type="entry name" value="YidC_type1"/>
    <property type="match status" value="1"/>
</dbReference>
<evidence type="ECO:0000256" key="13">
    <source>
        <dbReference type="HAMAP-Rule" id="MF_01810"/>
    </source>
</evidence>
<feature type="domain" description="Membrane insertase YidC N-terminal" evidence="15">
    <location>
        <begin position="66"/>
        <end position="351"/>
    </location>
</feature>
<keyword evidence="5 13" id="KW-1003">Cell membrane</keyword>
<dbReference type="InterPro" id="IPR028053">
    <property type="entry name" value="Membr_insert_YidC_N"/>
</dbReference>
<evidence type="ECO:0000259" key="14">
    <source>
        <dbReference type="Pfam" id="PF02096"/>
    </source>
</evidence>
<dbReference type="CDD" id="cd19961">
    <property type="entry name" value="EcYidC-like_peri"/>
    <property type="match status" value="1"/>
</dbReference>
<dbReference type="InterPro" id="IPR019998">
    <property type="entry name" value="Membr_insert_YidC"/>
</dbReference>
<keyword evidence="6 13" id="KW-0812">Transmembrane</keyword>
<keyword evidence="8 13" id="KW-1133">Transmembrane helix</keyword>
<organism evidence="16 17">
    <name type="scientific">Parachitinimonas caeni</name>
    <dbReference type="NCBI Taxonomy" id="3031301"/>
    <lineage>
        <taxon>Bacteria</taxon>
        <taxon>Pseudomonadati</taxon>
        <taxon>Pseudomonadota</taxon>
        <taxon>Betaproteobacteria</taxon>
        <taxon>Neisseriales</taxon>
        <taxon>Chitinibacteraceae</taxon>
        <taxon>Parachitinimonas</taxon>
    </lineage>
</organism>
<dbReference type="Gene3D" id="2.70.98.90">
    <property type="match status" value="1"/>
</dbReference>
<accession>A0ABT7DS28</accession>
<proteinExistence type="inferred from homology"/>
<dbReference type="RefSeq" id="WP_284098872.1">
    <property type="nucleotide sequence ID" value="NZ_JARRAF010000001.1"/>
</dbReference>
<dbReference type="PRINTS" id="PR01900">
    <property type="entry name" value="YIDCPROTEIN"/>
</dbReference>
<dbReference type="InterPro" id="IPR028055">
    <property type="entry name" value="YidC/Oxa/ALB_C"/>
</dbReference>
<gene>
    <name evidence="13 16" type="primary">yidC</name>
    <name evidence="16" type="ORF">PZA18_00840</name>
</gene>
<comment type="similarity">
    <text evidence="2 13">Belongs to the OXA1/ALB3/YidC family. Type 1 subfamily.</text>
</comment>
<dbReference type="PANTHER" id="PTHR12428">
    <property type="entry name" value="OXA1"/>
    <property type="match status" value="1"/>
</dbReference>
<dbReference type="PANTHER" id="PTHR12428:SF65">
    <property type="entry name" value="CYTOCHROME C OXIDASE ASSEMBLY PROTEIN COX18, MITOCHONDRIAL"/>
    <property type="match status" value="1"/>
</dbReference>
<evidence type="ECO:0000259" key="15">
    <source>
        <dbReference type="Pfam" id="PF14849"/>
    </source>
</evidence>
<evidence type="ECO:0000256" key="3">
    <source>
        <dbReference type="ARBA" id="ARBA00015325"/>
    </source>
</evidence>
<evidence type="ECO:0000313" key="16">
    <source>
        <dbReference type="EMBL" id="MDK2122589.1"/>
    </source>
</evidence>
<keyword evidence="17" id="KW-1185">Reference proteome</keyword>
<protein>
    <recommendedName>
        <fullName evidence="3 13">Membrane protein insertase YidC</fullName>
    </recommendedName>
    <alternativeName>
        <fullName evidence="12 13">Foldase YidC</fullName>
    </alternativeName>
    <alternativeName>
        <fullName evidence="11 13">Membrane integrase YidC</fullName>
    </alternativeName>
    <alternativeName>
        <fullName evidence="13">Membrane protein YidC</fullName>
    </alternativeName>
</protein>
<comment type="subcellular location">
    <subcellularLocation>
        <location evidence="1">Cell inner membrane</location>
        <topology evidence="1">Multi-pass membrane protein</topology>
    </subcellularLocation>
    <subcellularLocation>
        <location evidence="13">Cell membrane</location>
        <topology evidence="13">Multi-pass membrane protein</topology>
    </subcellularLocation>
</comment>
<evidence type="ECO:0000256" key="10">
    <source>
        <dbReference type="ARBA" id="ARBA00023186"/>
    </source>
</evidence>
<sequence length="551" mass="61517">MDNRRLIVFIVLSFAILFFWQQWEEKRHPKPVATTQAAATSSSAGNAKVAAEAQNEGKWLQKGNRLLVKTDVIQAEIDTMGGDLRKLALLRHGSRAKPNQPLQLLDDGAQHVYVAQTGLLNPALPALPNHRTLFTAAANKFELDAGQKELQVRLEAAEVAGIKVAKIYTFQRGSYLVNVRYEVTSTADKPVQLSAYYRLLRDGSAAEGDGKMVNTFTGPAVYTDAEKFQKVSFEDIDKGKAKYASHGNNGWVAMVQHYFVSAWILSPQGQPAVCQTTSNCRFEVKGVGDGLYSAGAIVDLPVLAPGKTVQMSVPLYAGPEETRTLESVAPGFELVKDYGWTTVIAKPLFWLLDMLHSMVGNWGWAIVLLTMLVKLAFFPLANAQYRSAAKMKKLVPRMQRLKEQYGDDRVKYQQAVMELYKQEKANPLSGCLPILVQIPVFFALYSALLASVELRQAPWLGWIHDLSVPDPYYILPVVLAISNFVQTMLNPPATDPMQDKMMKIMPVAFSVLFFFFPAGLVLYWLVNNLLSIAQQWFITRQIERADERAKH</sequence>
<feature type="transmembrane region" description="Helical" evidence="13">
    <location>
        <begin position="362"/>
        <end position="383"/>
    </location>
</feature>
<keyword evidence="9 13" id="KW-0472">Membrane</keyword>
<dbReference type="NCBIfam" id="TIGR03593">
    <property type="entry name" value="yidC_nterm"/>
    <property type="match status" value="1"/>
</dbReference>
<keyword evidence="10 13" id="KW-0143">Chaperone</keyword>
<evidence type="ECO:0000256" key="1">
    <source>
        <dbReference type="ARBA" id="ARBA00004429"/>
    </source>
</evidence>
<dbReference type="Pfam" id="PF14849">
    <property type="entry name" value="YidC_periplas"/>
    <property type="match status" value="1"/>
</dbReference>
<dbReference type="CDD" id="cd20070">
    <property type="entry name" value="5TM_YidC_Alb3"/>
    <property type="match status" value="1"/>
</dbReference>
<dbReference type="EMBL" id="JARRAF010000001">
    <property type="protein sequence ID" value="MDK2122589.1"/>
    <property type="molecule type" value="Genomic_DNA"/>
</dbReference>
<keyword evidence="4 13" id="KW-0813">Transport</keyword>
<name>A0ABT7DS28_9NEIS</name>
<evidence type="ECO:0000256" key="12">
    <source>
        <dbReference type="ARBA" id="ARBA00033342"/>
    </source>
</evidence>
<comment type="caution">
    <text evidence="16">The sequence shown here is derived from an EMBL/GenBank/DDBJ whole genome shotgun (WGS) entry which is preliminary data.</text>
</comment>
<evidence type="ECO:0000256" key="6">
    <source>
        <dbReference type="ARBA" id="ARBA00022692"/>
    </source>
</evidence>
<dbReference type="InterPro" id="IPR047196">
    <property type="entry name" value="YidC_ALB_C"/>
</dbReference>
<evidence type="ECO:0000256" key="2">
    <source>
        <dbReference type="ARBA" id="ARBA00010527"/>
    </source>
</evidence>
<evidence type="ECO:0000256" key="8">
    <source>
        <dbReference type="ARBA" id="ARBA00022989"/>
    </source>
</evidence>
<dbReference type="NCBIfam" id="NF002353">
    <property type="entry name" value="PRK01318.1-4"/>
    <property type="match status" value="1"/>
</dbReference>
<feature type="domain" description="Membrane insertase YidC/Oxa/ALB C-terminal" evidence="14">
    <location>
        <begin position="362"/>
        <end position="540"/>
    </location>
</feature>
<reference evidence="16" key="1">
    <citation type="submission" date="2023-03" db="EMBL/GenBank/DDBJ databases">
        <title>Chitinimonas shenzhenensis gen. nov., sp. nov., a novel member of family Burkholderiaceae isolated from activated sludge collected in Shen Zhen, China.</title>
        <authorList>
            <person name="Wang X."/>
        </authorList>
    </citation>
    <scope>NUCLEOTIDE SEQUENCE</scope>
    <source>
        <strain evidence="16">DQS-5</strain>
    </source>
</reference>
<dbReference type="PRINTS" id="PR00701">
    <property type="entry name" value="60KDINNERMP"/>
</dbReference>
<dbReference type="InterPro" id="IPR001708">
    <property type="entry name" value="YidC/ALB3/OXA1/COX18"/>
</dbReference>
<evidence type="ECO:0000313" key="17">
    <source>
        <dbReference type="Proteomes" id="UP001172778"/>
    </source>
</evidence>
<dbReference type="NCBIfam" id="TIGR03592">
    <property type="entry name" value="yidC_oxa1_cterm"/>
    <property type="match status" value="1"/>
</dbReference>
<dbReference type="Proteomes" id="UP001172778">
    <property type="component" value="Unassembled WGS sequence"/>
</dbReference>
<evidence type="ECO:0000256" key="5">
    <source>
        <dbReference type="ARBA" id="ARBA00022475"/>
    </source>
</evidence>
<keyword evidence="7 13" id="KW-0653">Protein transport</keyword>
<evidence type="ECO:0000256" key="11">
    <source>
        <dbReference type="ARBA" id="ARBA00033245"/>
    </source>
</evidence>
<dbReference type="NCBIfam" id="NF002352">
    <property type="entry name" value="PRK01318.1-3"/>
    <property type="match status" value="1"/>
</dbReference>
<evidence type="ECO:0000256" key="7">
    <source>
        <dbReference type="ARBA" id="ARBA00022927"/>
    </source>
</evidence>
<comment type="subunit">
    <text evidence="13">Interacts with the Sec translocase complex via SecD. Specifically interacts with transmembrane segments of nascent integral membrane proteins during membrane integration.</text>
</comment>
<evidence type="ECO:0000256" key="4">
    <source>
        <dbReference type="ARBA" id="ARBA00022448"/>
    </source>
</evidence>
<comment type="function">
    <text evidence="13">Required for the insertion and/or proper folding and/or complex formation of integral membrane proteins into the membrane. Involved in integration of membrane proteins that insert both dependently and independently of the Sec translocase complex, as well as at least some lipoproteins. Aids folding of multispanning membrane proteins.</text>
</comment>
<dbReference type="Pfam" id="PF02096">
    <property type="entry name" value="60KD_IMP"/>
    <property type="match status" value="1"/>
</dbReference>
<feature type="transmembrane region" description="Helical" evidence="13">
    <location>
        <begin position="504"/>
        <end position="526"/>
    </location>
</feature>